<accession>A0A6J7WF67</accession>
<proteinExistence type="predicted"/>
<reference evidence="2" key="1">
    <citation type="submission" date="2020-05" db="EMBL/GenBank/DDBJ databases">
        <authorList>
            <person name="Chiriac C."/>
            <person name="Salcher M."/>
            <person name="Ghai R."/>
            <person name="Kavagutti S V."/>
        </authorList>
    </citation>
    <scope>NUCLEOTIDE SEQUENCE</scope>
</reference>
<gene>
    <name evidence="2" type="ORF">UFOVP189_41</name>
</gene>
<name>A0A6J7WF67_9CAUD</name>
<evidence type="ECO:0000313" key="2">
    <source>
        <dbReference type="EMBL" id="CAB5212725.1"/>
    </source>
</evidence>
<dbReference type="EMBL" id="LR798234">
    <property type="protein sequence ID" value="CAB5212725.1"/>
    <property type="molecule type" value="Genomic_DNA"/>
</dbReference>
<feature type="region of interest" description="Disordered" evidence="1">
    <location>
        <begin position="1"/>
        <end position="23"/>
    </location>
</feature>
<protein>
    <submittedName>
        <fullName evidence="2">Uncharacterized protein</fullName>
    </submittedName>
</protein>
<evidence type="ECO:0000256" key="1">
    <source>
        <dbReference type="SAM" id="MobiDB-lite"/>
    </source>
</evidence>
<organism evidence="2">
    <name type="scientific">uncultured Caudovirales phage</name>
    <dbReference type="NCBI Taxonomy" id="2100421"/>
    <lineage>
        <taxon>Viruses</taxon>
        <taxon>Duplodnaviria</taxon>
        <taxon>Heunggongvirae</taxon>
        <taxon>Uroviricota</taxon>
        <taxon>Caudoviricetes</taxon>
        <taxon>Peduoviridae</taxon>
        <taxon>Maltschvirus</taxon>
        <taxon>Maltschvirus maltsch</taxon>
    </lineage>
</organism>
<sequence length="129" mass="14630">MGVDSMTGFNSKQQMAADKVQEPEREALKLALEALEESKTYNDSMEFHDRKNKAITAVKEALAQPVQEPTGMLHIERLDKWLDASLKERKQRSWIGLTDADFCREINTADFLAGAFFAEAKLKERNHGT</sequence>